<dbReference type="EC" id="5.2.1.8" evidence="7"/>
<evidence type="ECO:0000256" key="1">
    <source>
        <dbReference type="ARBA" id="ARBA00000971"/>
    </source>
</evidence>
<comment type="subcellular location">
    <subcellularLocation>
        <location evidence="2">Cytoplasm</location>
    </subcellularLocation>
</comment>
<feature type="domain" description="PPIase FKBP-type" evidence="10">
    <location>
        <begin position="115"/>
        <end position="175"/>
    </location>
</feature>
<reference evidence="11 12" key="1">
    <citation type="submission" date="2020-08" db="EMBL/GenBank/DDBJ databases">
        <title>Genome public.</title>
        <authorList>
            <person name="Liu C."/>
            <person name="Sun Q."/>
        </authorList>
    </citation>
    <scope>NUCLEOTIDE SEQUENCE [LARGE SCALE GENOMIC DNA]</scope>
    <source>
        <strain evidence="11 12">3_YM_SP_D4_24.mj</strain>
    </source>
</reference>
<dbReference type="Gene3D" id="1.10.3120.10">
    <property type="entry name" value="Trigger factor, C-terminal domain"/>
    <property type="match status" value="1"/>
</dbReference>
<feature type="compositionally biased region" description="Low complexity" evidence="8">
    <location>
        <begin position="393"/>
        <end position="416"/>
    </location>
</feature>
<comment type="catalytic activity">
    <reaction evidence="1 7">
        <text>[protein]-peptidylproline (omega=180) = [protein]-peptidylproline (omega=0)</text>
        <dbReference type="Rhea" id="RHEA:16237"/>
        <dbReference type="Rhea" id="RHEA-COMP:10747"/>
        <dbReference type="Rhea" id="RHEA-COMP:10748"/>
        <dbReference type="ChEBI" id="CHEBI:83833"/>
        <dbReference type="ChEBI" id="CHEBI:83834"/>
        <dbReference type="EC" id="5.2.1.8"/>
    </reaction>
</comment>
<gene>
    <name evidence="11" type="primary">tig</name>
    <name evidence="11" type="ORF">H8712_11665</name>
</gene>
<dbReference type="PROSITE" id="PS50059">
    <property type="entry name" value="FKBP_PPIASE"/>
    <property type="match status" value="1"/>
</dbReference>
<keyword evidence="12" id="KW-1185">Reference proteome</keyword>
<feature type="region of interest" description="Disordered" evidence="8">
    <location>
        <begin position="380"/>
        <end position="416"/>
    </location>
</feature>
<evidence type="ECO:0000256" key="9">
    <source>
        <dbReference type="SAM" id="SignalP"/>
    </source>
</evidence>
<feature type="compositionally biased region" description="Basic and acidic residues" evidence="8">
    <location>
        <begin position="24"/>
        <end position="47"/>
    </location>
</feature>
<keyword evidence="9" id="KW-0732">Signal</keyword>
<keyword evidence="5 7" id="KW-0413">Isomerase</keyword>
<evidence type="ECO:0000256" key="4">
    <source>
        <dbReference type="ARBA" id="ARBA00023110"/>
    </source>
</evidence>
<keyword evidence="3" id="KW-0132">Cell division</keyword>
<sequence>MKKKVLIALLALTVAVSAMGCGSKKSDSEDSTKAKTESSSEEEKTAEEVETDSDGHVVAVDTDDITKYVTLGDYKNLSVKVPKTEVTDDSISEYINEQLTYKPEEITEDRAVQENDTVNIDYTGYMDGKEFSGGSATDTDLLIGSGQFIDGFESGLIGAKKGDEVTLNLKFPDPYQNNPDFSGKDVQFKVKINKISQPAELTDEWVSNNSDVKTVDEYKAEVKATLETSADMEYNNNKKSNLFEALVNKTEISEYPDDLMEAAKEKVEKQFENYYAKPSGMTLDEYWKSQSITEDQASQYIEAQAQTNLKQNMIVQAVLDAEGITFTKDEYREQLDKFAKEYGFKDAEALEQAYTDAELVKDNVLWSKVCDILEKYGTITDVAEDETTDETTTDSNTAESSDSTETTADGETQTAN</sequence>
<feature type="signal peptide" evidence="9">
    <location>
        <begin position="1"/>
        <end position="20"/>
    </location>
</feature>
<dbReference type="EMBL" id="JACRTP010000004">
    <property type="protein sequence ID" value="MBC8629263.1"/>
    <property type="molecule type" value="Genomic_DNA"/>
</dbReference>
<dbReference type="InterPro" id="IPR005215">
    <property type="entry name" value="Trig_fac"/>
</dbReference>
<dbReference type="Pfam" id="PF05698">
    <property type="entry name" value="Trigger_C"/>
    <property type="match status" value="1"/>
</dbReference>
<keyword evidence="4 7" id="KW-0697">Rotamase</keyword>
<dbReference type="InterPro" id="IPR037041">
    <property type="entry name" value="Trigger_fac_C_sf"/>
</dbReference>
<dbReference type="Pfam" id="PF00254">
    <property type="entry name" value="FKBP_C"/>
    <property type="match status" value="1"/>
</dbReference>
<comment type="caution">
    <text evidence="11">The sequence shown here is derived from an EMBL/GenBank/DDBJ whole genome shotgun (WGS) entry which is preliminary data.</text>
</comment>
<dbReference type="GO" id="GO:0003755">
    <property type="term" value="F:peptidyl-prolyl cis-trans isomerase activity"/>
    <property type="evidence" value="ECO:0007669"/>
    <property type="project" value="UniProtKB-EC"/>
</dbReference>
<feature type="chain" id="PRO_5047248910" description="peptidylprolyl isomerase" evidence="9">
    <location>
        <begin position="21"/>
        <end position="416"/>
    </location>
</feature>
<evidence type="ECO:0000256" key="6">
    <source>
        <dbReference type="ARBA" id="ARBA00023306"/>
    </source>
</evidence>
<dbReference type="InterPro" id="IPR046357">
    <property type="entry name" value="PPIase_dom_sf"/>
</dbReference>
<feature type="compositionally biased region" description="Acidic residues" evidence="8">
    <location>
        <begin position="382"/>
        <end position="392"/>
    </location>
</feature>
<evidence type="ECO:0000256" key="2">
    <source>
        <dbReference type="ARBA" id="ARBA00004496"/>
    </source>
</evidence>
<dbReference type="NCBIfam" id="TIGR00115">
    <property type="entry name" value="tig"/>
    <property type="match status" value="1"/>
</dbReference>
<evidence type="ECO:0000256" key="8">
    <source>
        <dbReference type="SAM" id="MobiDB-lite"/>
    </source>
</evidence>
<accession>A0ABR7PDF6</accession>
<dbReference type="InterPro" id="IPR008880">
    <property type="entry name" value="Trigger_fac_C"/>
</dbReference>
<dbReference type="SUPFAM" id="SSF54534">
    <property type="entry name" value="FKBP-like"/>
    <property type="match status" value="1"/>
</dbReference>
<evidence type="ECO:0000313" key="12">
    <source>
        <dbReference type="Proteomes" id="UP000661649"/>
    </source>
</evidence>
<keyword evidence="6" id="KW-0131">Cell cycle</keyword>
<evidence type="ECO:0000313" key="11">
    <source>
        <dbReference type="EMBL" id="MBC8629263.1"/>
    </source>
</evidence>
<dbReference type="InterPro" id="IPR027304">
    <property type="entry name" value="Trigger_fact/SurA_dom_sf"/>
</dbReference>
<protein>
    <recommendedName>
        <fullName evidence="7">peptidylprolyl isomerase</fullName>
        <ecNumber evidence="7">5.2.1.8</ecNumber>
    </recommendedName>
</protein>
<evidence type="ECO:0000256" key="7">
    <source>
        <dbReference type="PROSITE-ProRule" id="PRU00277"/>
    </source>
</evidence>
<dbReference type="InterPro" id="IPR001179">
    <property type="entry name" value="PPIase_FKBP_dom"/>
</dbReference>
<dbReference type="Gene3D" id="3.10.50.40">
    <property type="match status" value="1"/>
</dbReference>
<evidence type="ECO:0000259" key="10">
    <source>
        <dbReference type="PROSITE" id="PS50059"/>
    </source>
</evidence>
<evidence type="ECO:0000256" key="5">
    <source>
        <dbReference type="ARBA" id="ARBA00023235"/>
    </source>
</evidence>
<evidence type="ECO:0000256" key="3">
    <source>
        <dbReference type="ARBA" id="ARBA00022618"/>
    </source>
</evidence>
<name>A0ABR7PDF6_9FIRM</name>
<dbReference type="PROSITE" id="PS51257">
    <property type="entry name" value="PROKAR_LIPOPROTEIN"/>
    <property type="match status" value="1"/>
</dbReference>
<dbReference type="Proteomes" id="UP000661649">
    <property type="component" value="Unassembled WGS sequence"/>
</dbReference>
<dbReference type="SUPFAM" id="SSF109998">
    <property type="entry name" value="Triger factor/SurA peptide-binding domain-like"/>
    <property type="match status" value="1"/>
</dbReference>
<dbReference type="RefSeq" id="WP_187558890.1">
    <property type="nucleotide sequence ID" value="NZ_JACRTP010000004.1"/>
</dbReference>
<organism evidence="11 12">
    <name type="scientific">Blautia stercoris</name>
    <dbReference type="NCBI Taxonomy" id="871664"/>
    <lineage>
        <taxon>Bacteria</taxon>
        <taxon>Bacillati</taxon>
        <taxon>Bacillota</taxon>
        <taxon>Clostridia</taxon>
        <taxon>Lachnospirales</taxon>
        <taxon>Lachnospiraceae</taxon>
        <taxon>Blautia</taxon>
    </lineage>
</organism>
<proteinExistence type="predicted"/>
<feature type="region of interest" description="Disordered" evidence="8">
    <location>
        <begin position="21"/>
        <end position="55"/>
    </location>
</feature>